<dbReference type="KEGG" id="ptq:P700755_001173"/>
<dbReference type="PANTHER" id="PTHR36114:SF1">
    <property type="entry name" value="16.7 KDA PROTEIN IN WHIE LOCUS"/>
    <property type="match status" value="1"/>
</dbReference>
<dbReference type="InterPro" id="IPR011051">
    <property type="entry name" value="RmlC_Cupin_sf"/>
</dbReference>
<keyword evidence="3" id="KW-1185">Reference proteome</keyword>
<evidence type="ECO:0000313" key="3">
    <source>
        <dbReference type="Proteomes" id="UP000008514"/>
    </source>
</evidence>
<organism evidence="2 3">
    <name type="scientific">Psychroflexus torquis (strain ATCC 700755 / CIP 106069 / ACAM 623)</name>
    <dbReference type="NCBI Taxonomy" id="313595"/>
    <lineage>
        <taxon>Bacteria</taxon>
        <taxon>Pseudomonadati</taxon>
        <taxon>Bacteroidota</taxon>
        <taxon>Flavobacteriia</taxon>
        <taxon>Flavobacteriales</taxon>
        <taxon>Flavobacteriaceae</taxon>
        <taxon>Psychroflexus</taxon>
    </lineage>
</organism>
<sequence length="120" mass="14003">MIKAINIKDKLELIDELWTPKVIAELNGQQVKLAKIQGEFVWHDHKEEDELFYVLKGKLVMEFRDRKVDVNEGELIVVPKGEEHRPVTKEEVWILLFEPKTTKHTGEVKSDLTVDTPEEI</sequence>
<gene>
    <name evidence="2" type="ordered locus">P700755_001173</name>
</gene>
<reference evidence="2" key="2">
    <citation type="submission" date="2012-09" db="EMBL/GenBank/DDBJ databases">
        <title>The complete sequence of Psychroflexus torquis an extreme psychrophile from sea-ice that is stimulated by light.</title>
        <authorList>
            <person name="Feng S."/>
            <person name="Powell S.M."/>
            <person name="Bowman J.P."/>
        </authorList>
    </citation>
    <scope>NUCLEOTIDE SEQUENCE [LARGE SCALE GENOMIC DNA]</scope>
    <source>
        <strain evidence="2">ATCC 700755</strain>
    </source>
</reference>
<dbReference type="PANTHER" id="PTHR36114">
    <property type="entry name" value="16.7 KDA PROTEIN IN WHIE LOCUS"/>
    <property type="match status" value="1"/>
</dbReference>
<evidence type="ECO:0000313" key="2">
    <source>
        <dbReference type="EMBL" id="AFU68127.1"/>
    </source>
</evidence>
<dbReference type="OrthoDB" id="9794183at2"/>
<dbReference type="eggNOG" id="COG0662">
    <property type="taxonomic scope" value="Bacteria"/>
</dbReference>
<dbReference type="Pfam" id="PF07883">
    <property type="entry name" value="Cupin_2"/>
    <property type="match status" value="1"/>
</dbReference>
<dbReference type="EMBL" id="CP003879">
    <property type="protein sequence ID" value="AFU68127.1"/>
    <property type="molecule type" value="Genomic_DNA"/>
</dbReference>
<dbReference type="CDD" id="cd02226">
    <property type="entry name" value="cupin_YdbB-like"/>
    <property type="match status" value="1"/>
</dbReference>
<dbReference type="STRING" id="313595.P700755_001173"/>
<name>K4IBZ7_PSYTT</name>
<dbReference type="HOGENOM" id="CLU_131430_1_0_10"/>
<dbReference type="AlphaFoldDB" id="K4IBZ7"/>
<dbReference type="InterPro" id="IPR013096">
    <property type="entry name" value="Cupin_2"/>
</dbReference>
<dbReference type="Proteomes" id="UP000008514">
    <property type="component" value="Chromosome"/>
</dbReference>
<reference evidence="2" key="1">
    <citation type="submission" date="2006-03" db="EMBL/GenBank/DDBJ databases">
        <authorList>
            <person name="Bowman J."/>
            <person name="Ferriera S."/>
            <person name="Johnson J."/>
            <person name="Kravitz S."/>
            <person name="Halpern A."/>
            <person name="Remington K."/>
            <person name="Beeson K."/>
            <person name="Tran B."/>
            <person name="Rogers Y.-H."/>
            <person name="Friedman R."/>
            <person name="Venter J.C."/>
        </authorList>
    </citation>
    <scope>NUCLEOTIDE SEQUENCE [LARGE SCALE GENOMIC DNA]</scope>
    <source>
        <strain evidence="2">ATCC 700755</strain>
    </source>
</reference>
<dbReference type="SUPFAM" id="SSF51182">
    <property type="entry name" value="RmlC-like cupins"/>
    <property type="match status" value="1"/>
</dbReference>
<dbReference type="RefSeq" id="WP_015023733.1">
    <property type="nucleotide sequence ID" value="NC_018721.1"/>
</dbReference>
<feature type="domain" description="Cupin type-2" evidence="1">
    <location>
        <begin position="37"/>
        <end position="89"/>
    </location>
</feature>
<dbReference type="InterPro" id="IPR014710">
    <property type="entry name" value="RmlC-like_jellyroll"/>
</dbReference>
<accession>K4IBZ7</accession>
<protein>
    <submittedName>
        <fullName evidence="2">Cupin_2 superfamily protein</fullName>
    </submittedName>
</protein>
<dbReference type="Gene3D" id="2.60.120.10">
    <property type="entry name" value="Jelly Rolls"/>
    <property type="match status" value="1"/>
</dbReference>
<evidence type="ECO:0000259" key="1">
    <source>
        <dbReference type="Pfam" id="PF07883"/>
    </source>
</evidence>
<dbReference type="InterPro" id="IPR052044">
    <property type="entry name" value="PKS_Associated_Protein"/>
</dbReference>
<proteinExistence type="predicted"/>